<evidence type="ECO:0000313" key="7">
    <source>
        <dbReference type="Proteomes" id="UP001268542"/>
    </source>
</evidence>
<dbReference type="Gene3D" id="3.40.50.300">
    <property type="entry name" value="P-loop containing nucleotide triphosphate hydrolases"/>
    <property type="match status" value="1"/>
</dbReference>
<dbReference type="PANTHER" id="PTHR45772">
    <property type="entry name" value="CONSERVED COMPONENT OF ABC TRANSPORTER FOR NATURAL AMINO ACIDS-RELATED"/>
    <property type="match status" value="1"/>
</dbReference>
<dbReference type="GO" id="GO:0005524">
    <property type="term" value="F:ATP binding"/>
    <property type="evidence" value="ECO:0007669"/>
    <property type="project" value="UniProtKB-KW"/>
</dbReference>
<dbReference type="InterPro" id="IPR051120">
    <property type="entry name" value="ABC_AA/LPS_Transport"/>
</dbReference>
<evidence type="ECO:0000256" key="4">
    <source>
        <dbReference type="SAM" id="MobiDB-lite"/>
    </source>
</evidence>
<dbReference type="RefSeq" id="WP_315730598.1">
    <property type="nucleotide sequence ID" value="NZ_JAVYII010000001.1"/>
</dbReference>
<dbReference type="Pfam" id="PF00005">
    <property type="entry name" value="ABC_tran"/>
    <property type="match status" value="1"/>
</dbReference>
<evidence type="ECO:0000256" key="2">
    <source>
        <dbReference type="ARBA" id="ARBA00022741"/>
    </source>
</evidence>
<evidence type="ECO:0000313" key="6">
    <source>
        <dbReference type="EMBL" id="MDT9591638.1"/>
    </source>
</evidence>
<keyword evidence="7" id="KW-1185">Reference proteome</keyword>
<dbReference type="PROSITE" id="PS50893">
    <property type="entry name" value="ABC_TRANSPORTER_2"/>
    <property type="match status" value="1"/>
</dbReference>
<keyword evidence="2" id="KW-0547">Nucleotide-binding</keyword>
<dbReference type="InterPro" id="IPR003593">
    <property type="entry name" value="AAA+_ATPase"/>
</dbReference>
<dbReference type="CDD" id="cd03219">
    <property type="entry name" value="ABC_Mj1267_LivG_branched"/>
    <property type="match status" value="1"/>
</dbReference>
<dbReference type="SMART" id="SM00382">
    <property type="entry name" value="AAA"/>
    <property type="match status" value="1"/>
</dbReference>
<name>A0ABU3PQZ2_9ACTN</name>
<comment type="caution">
    <text evidence="6">The sequence shown here is derived from an EMBL/GenBank/DDBJ whole genome shotgun (WGS) entry which is preliminary data.</text>
</comment>
<evidence type="ECO:0000256" key="3">
    <source>
        <dbReference type="ARBA" id="ARBA00022840"/>
    </source>
</evidence>
<dbReference type="EMBL" id="JAVYII010000001">
    <property type="protein sequence ID" value="MDT9591638.1"/>
    <property type="molecule type" value="Genomic_DNA"/>
</dbReference>
<feature type="domain" description="ABC transporter" evidence="5">
    <location>
        <begin position="24"/>
        <end position="272"/>
    </location>
</feature>
<protein>
    <submittedName>
        <fullName evidence="6">ABC transporter ATP-binding protein</fullName>
    </submittedName>
</protein>
<dbReference type="InterPro" id="IPR003439">
    <property type="entry name" value="ABC_transporter-like_ATP-bd"/>
</dbReference>
<organism evidence="6 7">
    <name type="scientific">Nocardioides imazamoxiresistens</name>
    <dbReference type="NCBI Taxonomy" id="3231893"/>
    <lineage>
        <taxon>Bacteria</taxon>
        <taxon>Bacillati</taxon>
        <taxon>Actinomycetota</taxon>
        <taxon>Actinomycetes</taxon>
        <taxon>Propionibacteriales</taxon>
        <taxon>Nocardioidaceae</taxon>
        <taxon>Nocardioides</taxon>
    </lineage>
</organism>
<sequence>MPTSAATPAAVPAAADGRPEEVVLRVEGLTLRYGSVTALNDVGFTVRAGETVALVGPNGAGKTSLFNCVSAFSRPTSGTLRFRDLDLTRSSRHAVPRAGIGRTFQNLSLFPGATVLENALVGRHSLMRSGMVANLAWWRGSRREDVAHREAVCEVLDLLGLLDLWDVEVGGLPYGTRKRVELARALAMEPTLLLMDEPVAGMNPAETAELTAIVKDLGRRRGLSVLVVEHDMAMVMEVADQITVLDFGQVIAQGTPAAIRDDQRVRDAYLGNSVERSTPAAPAAAETTGEA</sequence>
<evidence type="ECO:0000256" key="1">
    <source>
        <dbReference type="ARBA" id="ARBA00022448"/>
    </source>
</evidence>
<accession>A0ABU3PQZ2</accession>
<reference evidence="6 7" key="1">
    <citation type="submission" date="2023-08" db="EMBL/GenBank/DDBJ databases">
        <title>Nocardioides seae sp. nov., a bacterium isolated from a soil.</title>
        <authorList>
            <person name="Wang X."/>
        </authorList>
    </citation>
    <scope>NUCLEOTIDE SEQUENCE [LARGE SCALE GENOMIC DNA]</scope>
    <source>
        <strain evidence="6 7">YZH12</strain>
    </source>
</reference>
<dbReference type="Pfam" id="PF12399">
    <property type="entry name" value="BCA_ABC_TP_C"/>
    <property type="match status" value="1"/>
</dbReference>
<feature type="compositionally biased region" description="Low complexity" evidence="4">
    <location>
        <begin position="278"/>
        <end position="291"/>
    </location>
</feature>
<proteinExistence type="predicted"/>
<evidence type="ECO:0000259" key="5">
    <source>
        <dbReference type="PROSITE" id="PS50893"/>
    </source>
</evidence>
<dbReference type="InterPro" id="IPR027417">
    <property type="entry name" value="P-loop_NTPase"/>
</dbReference>
<dbReference type="PANTHER" id="PTHR45772:SF1">
    <property type="entry name" value="ABC TRANSPORTER ATP-BINDING PROTEIN"/>
    <property type="match status" value="1"/>
</dbReference>
<keyword evidence="3 6" id="KW-0067">ATP-binding</keyword>
<dbReference type="InterPro" id="IPR032823">
    <property type="entry name" value="BCA_ABC_TP_C"/>
</dbReference>
<gene>
    <name evidence="6" type="ORF">RDV89_01070</name>
</gene>
<dbReference type="Proteomes" id="UP001268542">
    <property type="component" value="Unassembled WGS sequence"/>
</dbReference>
<dbReference type="SUPFAM" id="SSF52540">
    <property type="entry name" value="P-loop containing nucleoside triphosphate hydrolases"/>
    <property type="match status" value="1"/>
</dbReference>
<feature type="region of interest" description="Disordered" evidence="4">
    <location>
        <begin position="271"/>
        <end position="291"/>
    </location>
</feature>
<keyword evidence="1" id="KW-0813">Transport</keyword>